<keyword evidence="9 13" id="KW-0472">Membrane</keyword>
<feature type="compositionally biased region" description="Pro residues" evidence="12">
    <location>
        <begin position="221"/>
        <end position="244"/>
    </location>
</feature>
<feature type="transmembrane region" description="Helical" evidence="13">
    <location>
        <begin position="623"/>
        <end position="644"/>
    </location>
</feature>
<evidence type="ECO:0000313" key="15">
    <source>
        <dbReference type="EMBL" id="GAQ46202.1"/>
    </source>
</evidence>
<dbReference type="SUPFAM" id="SSF103481">
    <property type="entry name" value="Multidrug resistance efflux transporter EmrE"/>
    <property type="match status" value="1"/>
</dbReference>
<dbReference type="PaxDb" id="5061-CADANGAP00013597"/>
<dbReference type="FunFam" id="3.40.50.300:FF:000086">
    <property type="entry name" value="Ras-related small GTPase"/>
    <property type="match status" value="1"/>
</dbReference>
<dbReference type="VEuPathDB" id="FungiDB:ASPNIDRAFT2_1147437"/>
<keyword evidence="8" id="KW-0342">GTP-binding</keyword>
<dbReference type="VEuPathDB" id="FungiDB:An18g02200"/>
<evidence type="ECO:0000256" key="11">
    <source>
        <dbReference type="ARBA" id="ARBA00023289"/>
    </source>
</evidence>
<feature type="region of interest" description="Disordered" evidence="12">
    <location>
        <begin position="715"/>
        <end position="736"/>
    </location>
</feature>
<evidence type="ECO:0000256" key="3">
    <source>
        <dbReference type="ARBA" id="ARBA00022481"/>
    </source>
</evidence>
<dbReference type="PRINTS" id="PR00449">
    <property type="entry name" value="RASTRNSFRMNG"/>
</dbReference>
<feature type="transmembrane region" description="Helical" evidence="13">
    <location>
        <begin position="354"/>
        <end position="376"/>
    </location>
</feature>
<dbReference type="SMART" id="SM00175">
    <property type="entry name" value="RAB"/>
    <property type="match status" value="1"/>
</dbReference>
<proteinExistence type="inferred from homology"/>
<feature type="transmembrane region" description="Helical" evidence="13">
    <location>
        <begin position="552"/>
        <end position="573"/>
    </location>
</feature>
<dbReference type="PANTHER" id="PTHR23051">
    <property type="entry name" value="SOLUTE CARRIER FAMILY 35, MEMBER F5"/>
    <property type="match status" value="1"/>
</dbReference>
<keyword evidence="7 13" id="KW-1133">Transmembrane helix</keyword>
<dbReference type="Gene3D" id="3.40.50.300">
    <property type="entry name" value="P-loop containing nucleotide triphosphate hydrolases"/>
    <property type="match status" value="1"/>
</dbReference>
<keyword evidence="10" id="KW-0449">Lipoprotein</keyword>
<sequence>MSSRKKVLLKVIILGDSGVAVPRIPTHPHLAQQVNKKFSASYKATIGADFLTKEVLVDDRLIWDTAGQERFQSLGVAFYRGADCCVLVYDVNNSKSFEALDSWRDEFLIQASPRDPESFPFVVIGNKIDVEESKRMISSKRAMTFCQSKGNIPYFETSAKEAVNVEQAFEVIARSALAQEEAEEFSGEFSDPINIHLDEPEKQGGSPLAKEPVFGLHRRVTPPPVSLSPPVNPPGLTPSTPPSLSPAGTGGVLNFIPRIACAGGELYRASTHSESFSYRPLLTARESTRKGPRNHGSTRDHGRLDLGRRRETNIGHLPAARRGLPMDGLEFPRQFSIYVSQTIFADDTYSKPFFVTYINTSLFILPLFTILSRRLLKLWRAGKLYRIRSFKSLLEHLDSHDTNVEARGILSHNAGGERWRNEDEDPETWAGARFNAAFRGQPSKLGLKATAKLSFEFCLLWFSANYFAMACLQYTTVGSTTILTSTSGVWTLIFGALIGVERFTIRKLIGVIASLIGIILISRVDMSPADNPSNNNTSGSGSTFPSKTPGEIALGDAMAAFSAILYGVYTIVLKKQVGDESRVNMQLFFGLVGLFNTVLLWPGFIILHVLGIESVGMPDTGRVWTIILVNALASLASDIAWAYAMLLTTPLVVTVGLSLTIPLSLVGQIVLQGQYASGLYWAGATVVFLSFLVVNQESREVDGEGPVVVVGRGGAGAGAGYEAIPGDRDNEFGRDR</sequence>
<dbReference type="InterPro" id="IPR000620">
    <property type="entry name" value="EamA_dom"/>
</dbReference>
<evidence type="ECO:0000256" key="2">
    <source>
        <dbReference type="ARBA" id="ARBA00006270"/>
    </source>
</evidence>
<feature type="transmembrane region" description="Helical" evidence="13">
    <location>
        <begin position="453"/>
        <end position="475"/>
    </location>
</feature>
<dbReference type="VEuPathDB" id="FungiDB:M747DRAFT_337580"/>
<keyword evidence="5" id="KW-0547">Nucleotide-binding</keyword>
<name>A0A100IRW0_ASPNG</name>
<dbReference type="InterPro" id="IPR005225">
    <property type="entry name" value="Small_GTP-bd"/>
</dbReference>
<dbReference type="SMART" id="SM00173">
    <property type="entry name" value="RAS"/>
    <property type="match status" value="1"/>
</dbReference>
<dbReference type="VEuPathDB" id="FungiDB:ASPNIDRAFT2_1038162"/>
<dbReference type="PANTHER" id="PTHR23051:SF0">
    <property type="entry name" value="SOLUTE CARRIER FAMILY 35 MEMBER F5"/>
    <property type="match status" value="1"/>
</dbReference>
<feature type="region of interest" description="Disordered" evidence="12">
    <location>
        <begin position="219"/>
        <end position="245"/>
    </location>
</feature>
<evidence type="ECO:0000256" key="10">
    <source>
        <dbReference type="ARBA" id="ARBA00023288"/>
    </source>
</evidence>
<dbReference type="SMART" id="SM00176">
    <property type="entry name" value="RAN"/>
    <property type="match status" value="1"/>
</dbReference>
<keyword evidence="3" id="KW-0488">Methylation</keyword>
<dbReference type="GO" id="GO:0003924">
    <property type="term" value="F:GTPase activity"/>
    <property type="evidence" value="ECO:0007669"/>
    <property type="project" value="InterPro"/>
</dbReference>
<evidence type="ECO:0000256" key="7">
    <source>
        <dbReference type="ARBA" id="ARBA00022989"/>
    </source>
</evidence>
<evidence type="ECO:0000256" key="6">
    <source>
        <dbReference type="ARBA" id="ARBA00022824"/>
    </source>
</evidence>
<dbReference type="VEuPathDB" id="FungiDB:M747DRAFT_292532"/>
<dbReference type="Pfam" id="PF00071">
    <property type="entry name" value="Ras"/>
    <property type="match status" value="1"/>
</dbReference>
<organism evidence="15 16">
    <name type="scientific">Aspergillus niger</name>
    <dbReference type="NCBI Taxonomy" id="5061"/>
    <lineage>
        <taxon>Eukaryota</taxon>
        <taxon>Fungi</taxon>
        <taxon>Dikarya</taxon>
        <taxon>Ascomycota</taxon>
        <taxon>Pezizomycotina</taxon>
        <taxon>Eurotiomycetes</taxon>
        <taxon>Eurotiomycetidae</taxon>
        <taxon>Eurotiales</taxon>
        <taxon>Aspergillaceae</taxon>
        <taxon>Aspergillus</taxon>
        <taxon>Aspergillus subgen. Circumdati</taxon>
    </lineage>
</organism>
<dbReference type="Proteomes" id="UP000068243">
    <property type="component" value="Unassembled WGS sequence"/>
</dbReference>
<keyword evidence="11" id="KW-0636">Prenylation</keyword>
<dbReference type="AlphaFoldDB" id="A0A100IRW0"/>
<dbReference type="PROSITE" id="PS51419">
    <property type="entry name" value="RAB"/>
    <property type="match status" value="1"/>
</dbReference>
<feature type="transmembrane region" description="Helical" evidence="13">
    <location>
        <begin position="507"/>
        <end position="524"/>
    </location>
</feature>
<dbReference type="InterPro" id="IPR027417">
    <property type="entry name" value="P-loop_NTPase"/>
</dbReference>
<dbReference type="InterPro" id="IPR037185">
    <property type="entry name" value="EmrE-like"/>
</dbReference>
<feature type="transmembrane region" description="Helical" evidence="13">
    <location>
        <begin position="677"/>
        <end position="694"/>
    </location>
</feature>
<dbReference type="SUPFAM" id="SSF52540">
    <property type="entry name" value="P-loop containing nucleoside triphosphate hydrolases"/>
    <property type="match status" value="1"/>
</dbReference>
<dbReference type="EMBL" id="BCMY01000020">
    <property type="protein sequence ID" value="GAQ46202.1"/>
    <property type="molecule type" value="Genomic_DNA"/>
</dbReference>
<evidence type="ECO:0000256" key="9">
    <source>
        <dbReference type="ARBA" id="ARBA00023136"/>
    </source>
</evidence>
<keyword evidence="4 13" id="KW-0812">Transmembrane</keyword>
<dbReference type="VEuPathDB" id="FungiDB:ATCC64974_110130"/>
<feature type="compositionally biased region" description="Basic and acidic residues" evidence="12">
    <location>
        <begin position="725"/>
        <end position="736"/>
    </location>
</feature>
<protein>
    <submittedName>
        <fullName evidence="15">Integral membrane protein</fullName>
    </submittedName>
</protein>
<evidence type="ECO:0000256" key="12">
    <source>
        <dbReference type="SAM" id="MobiDB-lite"/>
    </source>
</evidence>
<comment type="subcellular location">
    <subcellularLocation>
        <location evidence="1">Endoplasmic reticulum membrane</location>
        <topology evidence="1">Multi-pass membrane protein</topology>
    </subcellularLocation>
</comment>
<dbReference type="SMART" id="SM00174">
    <property type="entry name" value="RHO"/>
    <property type="match status" value="1"/>
</dbReference>
<keyword evidence="6" id="KW-0256">Endoplasmic reticulum</keyword>
<evidence type="ECO:0000256" key="13">
    <source>
        <dbReference type="SAM" id="Phobius"/>
    </source>
</evidence>
<dbReference type="GO" id="GO:0000329">
    <property type="term" value="C:fungal-type vacuole membrane"/>
    <property type="evidence" value="ECO:0007669"/>
    <property type="project" value="TreeGrafter"/>
</dbReference>
<dbReference type="VEuPathDB" id="FungiDB:ATCC64974_110120"/>
<evidence type="ECO:0000256" key="5">
    <source>
        <dbReference type="ARBA" id="ARBA00022741"/>
    </source>
</evidence>
<accession>A0A100IRW0</accession>
<reference evidence="16" key="1">
    <citation type="journal article" date="2016" name="Genome Announc.">
        <title>Draft genome sequence of Aspergillus niger strain An76.</title>
        <authorList>
            <person name="Gong W."/>
            <person name="Cheng Z."/>
            <person name="Zhang H."/>
            <person name="Liu L."/>
            <person name="Gao P."/>
            <person name="Wang L."/>
        </authorList>
    </citation>
    <scope>NUCLEOTIDE SEQUENCE [LARGE SCALE GENOMIC DNA]</scope>
    <source>
        <strain evidence="16">An76</strain>
    </source>
</reference>
<evidence type="ECO:0000256" key="1">
    <source>
        <dbReference type="ARBA" id="ARBA00004477"/>
    </source>
</evidence>
<evidence type="ECO:0000256" key="4">
    <source>
        <dbReference type="ARBA" id="ARBA00022692"/>
    </source>
</evidence>
<evidence type="ECO:0000259" key="14">
    <source>
        <dbReference type="Pfam" id="PF00892"/>
    </source>
</evidence>
<dbReference type="Pfam" id="PF00892">
    <property type="entry name" value="EamA"/>
    <property type="match status" value="1"/>
</dbReference>
<gene>
    <name evidence="15" type="ORF">ABL_08863</name>
</gene>
<feature type="transmembrane region" description="Helical" evidence="13">
    <location>
        <begin position="651"/>
        <end position="671"/>
    </location>
</feature>
<dbReference type="OrthoDB" id="1436450at2759"/>
<dbReference type="PROSITE" id="PS51421">
    <property type="entry name" value="RAS"/>
    <property type="match status" value="1"/>
</dbReference>
<dbReference type="VEuPathDB" id="FungiDB:An18g02210"/>
<comment type="similarity">
    <text evidence="2">Belongs to the small GTPase superfamily. Rab family.</text>
</comment>
<evidence type="ECO:0000313" key="16">
    <source>
        <dbReference type="Proteomes" id="UP000068243"/>
    </source>
</evidence>
<dbReference type="NCBIfam" id="TIGR00231">
    <property type="entry name" value="small_GTP"/>
    <property type="match status" value="1"/>
</dbReference>
<dbReference type="GO" id="GO:0005525">
    <property type="term" value="F:GTP binding"/>
    <property type="evidence" value="ECO:0007669"/>
    <property type="project" value="UniProtKB-KW"/>
</dbReference>
<dbReference type="InterPro" id="IPR001806">
    <property type="entry name" value="Small_GTPase"/>
</dbReference>
<comment type="caution">
    <text evidence="15">The sequence shown here is derived from an EMBL/GenBank/DDBJ whole genome shotgun (WGS) entry which is preliminary data.</text>
</comment>
<dbReference type="CDD" id="cd01862">
    <property type="entry name" value="Rab7"/>
    <property type="match status" value="1"/>
</dbReference>
<feature type="transmembrane region" description="Helical" evidence="13">
    <location>
        <begin position="585"/>
        <end position="611"/>
    </location>
</feature>
<feature type="domain" description="EamA" evidence="14">
    <location>
        <begin position="458"/>
        <end position="522"/>
    </location>
</feature>
<evidence type="ECO:0000256" key="8">
    <source>
        <dbReference type="ARBA" id="ARBA00023134"/>
    </source>
</evidence>
<feature type="transmembrane region" description="Helical" evidence="13">
    <location>
        <begin position="481"/>
        <end position="500"/>
    </location>
</feature>